<evidence type="ECO:0000256" key="1">
    <source>
        <dbReference type="SAM" id="MobiDB-lite"/>
    </source>
</evidence>
<feature type="region of interest" description="Disordered" evidence="1">
    <location>
        <begin position="287"/>
        <end position="322"/>
    </location>
</feature>
<evidence type="ECO:0000313" key="3">
    <source>
        <dbReference type="Proteomes" id="UP000266841"/>
    </source>
</evidence>
<reference evidence="2 3" key="1">
    <citation type="journal article" date="2012" name="Genome Biol.">
        <title>Genome and low-iron response of an oceanic diatom adapted to chronic iron limitation.</title>
        <authorList>
            <person name="Lommer M."/>
            <person name="Specht M."/>
            <person name="Roy A.S."/>
            <person name="Kraemer L."/>
            <person name="Andreson R."/>
            <person name="Gutowska M.A."/>
            <person name="Wolf J."/>
            <person name="Bergner S.V."/>
            <person name="Schilhabel M.B."/>
            <person name="Klostermeier U.C."/>
            <person name="Beiko R.G."/>
            <person name="Rosenstiel P."/>
            <person name="Hippler M."/>
            <person name="Laroche J."/>
        </authorList>
    </citation>
    <scope>NUCLEOTIDE SEQUENCE [LARGE SCALE GENOMIC DNA]</scope>
    <source>
        <strain evidence="2 3">CCMP1005</strain>
    </source>
</reference>
<keyword evidence="3" id="KW-1185">Reference proteome</keyword>
<feature type="compositionally biased region" description="Acidic residues" evidence="1">
    <location>
        <begin position="313"/>
        <end position="322"/>
    </location>
</feature>
<gene>
    <name evidence="2" type="ORF">THAOC_14875</name>
</gene>
<dbReference type="AlphaFoldDB" id="K0T1P6"/>
<evidence type="ECO:0000313" key="2">
    <source>
        <dbReference type="EMBL" id="EJK64392.1"/>
    </source>
</evidence>
<feature type="compositionally biased region" description="Polar residues" evidence="1">
    <location>
        <begin position="25"/>
        <end position="39"/>
    </location>
</feature>
<protein>
    <submittedName>
        <fullName evidence="2">Uncharacterized protein</fullName>
    </submittedName>
</protein>
<feature type="compositionally biased region" description="Basic and acidic residues" evidence="1">
    <location>
        <begin position="46"/>
        <end position="76"/>
    </location>
</feature>
<feature type="region of interest" description="Disordered" evidence="1">
    <location>
        <begin position="1"/>
        <end position="182"/>
    </location>
</feature>
<feature type="compositionally biased region" description="Basic residues" evidence="1">
    <location>
        <begin position="121"/>
        <end position="143"/>
    </location>
</feature>
<organism evidence="2 3">
    <name type="scientific">Thalassiosira oceanica</name>
    <name type="common">Marine diatom</name>
    <dbReference type="NCBI Taxonomy" id="159749"/>
    <lineage>
        <taxon>Eukaryota</taxon>
        <taxon>Sar</taxon>
        <taxon>Stramenopiles</taxon>
        <taxon>Ochrophyta</taxon>
        <taxon>Bacillariophyta</taxon>
        <taxon>Coscinodiscophyceae</taxon>
        <taxon>Thalassiosirophycidae</taxon>
        <taxon>Thalassiosirales</taxon>
        <taxon>Thalassiosiraceae</taxon>
        <taxon>Thalassiosira</taxon>
    </lineage>
</organism>
<feature type="non-terminal residue" evidence="2">
    <location>
        <position position="1"/>
    </location>
</feature>
<proteinExistence type="predicted"/>
<feature type="compositionally biased region" description="Basic and acidic residues" evidence="1">
    <location>
        <begin position="287"/>
        <end position="312"/>
    </location>
</feature>
<name>K0T1P6_THAOC</name>
<dbReference type="Proteomes" id="UP000266841">
    <property type="component" value="Unassembled WGS sequence"/>
</dbReference>
<accession>K0T1P6</accession>
<sequence>ILFSLISGDDDSPPSIKSQPKDNRSPVSSEGNNENTEINIQPGEGKTAETVDEKPDDLTEAKPDDSTEAIVARDDDLGNDFGDGYGDEEESVDNGGDGSDSDYLPNGEGKEGNPGGANKAKEKRGGKKGGKKNGKKKKANKKASARDEPSSTQKTGRSKPEASSGGSKQQAEQDPYMTNGLENWNKEWGSALERANAEIFELASLKLPDTLEDEQKNAFKLVLMNEFYKQPEGRPEFIKIKSKLNEDHRQLTEKIRQYARKQCPTDEELFYNSLVSGVKLLKDYEKQPGYDIDSERAPGEKEKVRGEEKEEEAKEEEEKVEE</sequence>
<comment type="caution">
    <text evidence="2">The sequence shown here is derived from an EMBL/GenBank/DDBJ whole genome shotgun (WGS) entry which is preliminary data.</text>
</comment>
<dbReference type="EMBL" id="AGNL01017302">
    <property type="protein sequence ID" value="EJK64392.1"/>
    <property type="molecule type" value="Genomic_DNA"/>
</dbReference>